<sequence length="97" mass="11080">MISVHREYCLSGDKNLHAHVEVYPTGTLDVDIVELHEHHTTEFNNIKYEHNGADIALSGKEGVVTWQVVLKERDARELSHLIADANEEYEILMRDLG</sequence>
<name>A0A167DFX1_9GAMM</name>
<gene>
    <name evidence="1" type="ORF">N482_07190</name>
</gene>
<reference evidence="1 2" key="1">
    <citation type="submission" date="2013-07" db="EMBL/GenBank/DDBJ databases">
        <title>Comparative Genomic and Metabolomic Analysis of Twelve Strains of Pseudoalteromonas luteoviolacea.</title>
        <authorList>
            <person name="Vynne N.G."/>
            <person name="Mansson M."/>
            <person name="Gram L."/>
        </authorList>
    </citation>
    <scope>NUCLEOTIDE SEQUENCE [LARGE SCALE GENOMIC DNA]</scope>
    <source>
        <strain evidence="1 2">NCIMB 1942</strain>
    </source>
</reference>
<evidence type="ECO:0000313" key="2">
    <source>
        <dbReference type="Proteomes" id="UP000076587"/>
    </source>
</evidence>
<proteinExistence type="predicted"/>
<evidence type="ECO:0000313" key="1">
    <source>
        <dbReference type="EMBL" id="KZN48788.1"/>
    </source>
</evidence>
<dbReference type="RefSeq" id="WP_063376476.1">
    <property type="nucleotide sequence ID" value="NZ_AUXT01000144.1"/>
</dbReference>
<organism evidence="1 2">
    <name type="scientific">Pseudoalteromonas luteoviolacea NCIMB 1942</name>
    <dbReference type="NCBI Taxonomy" id="1365253"/>
    <lineage>
        <taxon>Bacteria</taxon>
        <taxon>Pseudomonadati</taxon>
        <taxon>Pseudomonadota</taxon>
        <taxon>Gammaproteobacteria</taxon>
        <taxon>Alteromonadales</taxon>
        <taxon>Pseudoalteromonadaceae</taxon>
        <taxon>Pseudoalteromonas</taxon>
    </lineage>
</organism>
<dbReference type="PATRIC" id="fig|1365253.3.peg.1690"/>
<comment type="caution">
    <text evidence="1">The sequence shown here is derived from an EMBL/GenBank/DDBJ whole genome shotgun (WGS) entry which is preliminary data.</text>
</comment>
<dbReference type="AlphaFoldDB" id="A0A167DFX1"/>
<dbReference type="Proteomes" id="UP000076587">
    <property type="component" value="Unassembled WGS sequence"/>
</dbReference>
<accession>A0A167DFX1</accession>
<dbReference type="EMBL" id="AUXT01000144">
    <property type="protein sequence ID" value="KZN48788.1"/>
    <property type="molecule type" value="Genomic_DNA"/>
</dbReference>
<dbReference type="OrthoDB" id="5887304at2"/>
<protein>
    <submittedName>
        <fullName evidence="1">Uncharacterized protein</fullName>
    </submittedName>
</protein>